<dbReference type="RefSeq" id="WP_148597572.1">
    <property type="nucleotide sequence ID" value="NZ_CP042997.1"/>
</dbReference>
<dbReference type="AlphaFoldDB" id="A0A5B9WC84"/>
<evidence type="ECO:0000313" key="2">
    <source>
        <dbReference type="Proteomes" id="UP000324233"/>
    </source>
</evidence>
<proteinExistence type="predicted"/>
<evidence type="ECO:0000313" key="1">
    <source>
        <dbReference type="EMBL" id="QEH38093.1"/>
    </source>
</evidence>
<dbReference type="Proteomes" id="UP000324233">
    <property type="component" value="Chromosome"/>
</dbReference>
<gene>
    <name evidence="1" type="ORF">OJF2_66910</name>
</gene>
<dbReference type="EMBL" id="CP042997">
    <property type="protein sequence ID" value="QEH38093.1"/>
    <property type="molecule type" value="Genomic_DNA"/>
</dbReference>
<reference evidence="1 2" key="1">
    <citation type="submission" date="2019-08" db="EMBL/GenBank/DDBJ databases">
        <title>Deep-cultivation of Planctomycetes and their phenomic and genomic characterization uncovers novel biology.</title>
        <authorList>
            <person name="Wiegand S."/>
            <person name="Jogler M."/>
            <person name="Boedeker C."/>
            <person name="Pinto D."/>
            <person name="Vollmers J."/>
            <person name="Rivas-Marin E."/>
            <person name="Kohn T."/>
            <person name="Peeters S.H."/>
            <person name="Heuer A."/>
            <person name="Rast P."/>
            <person name="Oberbeckmann S."/>
            <person name="Bunk B."/>
            <person name="Jeske O."/>
            <person name="Meyerdierks A."/>
            <person name="Storesund J.E."/>
            <person name="Kallscheuer N."/>
            <person name="Luecker S."/>
            <person name="Lage O.M."/>
            <person name="Pohl T."/>
            <person name="Merkel B.J."/>
            <person name="Hornburger P."/>
            <person name="Mueller R.-W."/>
            <person name="Bruemmer F."/>
            <person name="Labrenz M."/>
            <person name="Spormann A.M."/>
            <person name="Op den Camp H."/>
            <person name="Overmann J."/>
            <person name="Amann R."/>
            <person name="Jetten M.S.M."/>
            <person name="Mascher T."/>
            <person name="Medema M.H."/>
            <person name="Devos D.P."/>
            <person name="Kaster A.-K."/>
            <person name="Ovreas L."/>
            <person name="Rohde M."/>
            <person name="Galperin M.Y."/>
            <person name="Jogler C."/>
        </authorList>
    </citation>
    <scope>NUCLEOTIDE SEQUENCE [LARGE SCALE GENOMIC DNA]</scope>
    <source>
        <strain evidence="1 2">OJF2</strain>
    </source>
</reference>
<sequence length="191" mass="20463">MRFSRPAAAFAVSVVVVATVTLGALAQSGQFVRDRALPKPDEIVDARAVRAAPAVATAIAYNPAMEVTVNPDLQLDAPSQLIYQQMANTLKGSGFVPNARLTYYSSVNNQGSYSITGWLAFIENVQPDGSGGYIVTISVSPAINDASYSLNSVVADFNYTEKYHIPNNSFTYIDSFDAEGLAGQYPAILRL</sequence>
<organism evidence="1 2">
    <name type="scientific">Aquisphaera giovannonii</name>
    <dbReference type="NCBI Taxonomy" id="406548"/>
    <lineage>
        <taxon>Bacteria</taxon>
        <taxon>Pseudomonadati</taxon>
        <taxon>Planctomycetota</taxon>
        <taxon>Planctomycetia</taxon>
        <taxon>Isosphaerales</taxon>
        <taxon>Isosphaeraceae</taxon>
        <taxon>Aquisphaera</taxon>
    </lineage>
</organism>
<keyword evidence="2" id="KW-1185">Reference proteome</keyword>
<accession>A0A5B9WC84</accession>
<protein>
    <submittedName>
        <fullName evidence="1">Uncharacterized protein</fullName>
    </submittedName>
</protein>
<dbReference type="KEGG" id="agv:OJF2_66910"/>
<name>A0A5B9WC84_9BACT</name>